<dbReference type="RefSeq" id="WP_135994562.1">
    <property type="nucleotide sequence ID" value="NZ_CP071057.1"/>
</dbReference>
<dbReference type="Proteomes" id="UP000308054">
    <property type="component" value="Unassembled WGS sequence"/>
</dbReference>
<gene>
    <name evidence="2" type="ORF">E5163_02750</name>
</gene>
<evidence type="ECO:0000313" key="3">
    <source>
        <dbReference type="Proteomes" id="UP000308054"/>
    </source>
</evidence>
<comment type="caution">
    <text evidence="2">The sequence shown here is derived from an EMBL/GenBank/DDBJ whole genome shotgun (WGS) entry which is preliminary data.</text>
</comment>
<keyword evidence="1" id="KW-0472">Membrane</keyword>
<proteinExistence type="predicted"/>
<feature type="transmembrane region" description="Helical" evidence="1">
    <location>
        <begin position="46"/>
        <end position="64"/>
    </location>
</feature>
<name>A0A4S2H3C8_9PROT</name>
<accession>A0A4S2H3C8</accession>
<dbReference type="AlphaFoldDB" id="A0A4S2H3C8"/>
<reference evidence="2 3" key="1">
    <citation type="journal article" date="2017" name="Int. J. Syst. Evol. Microbiol.">
        <title>Marinicauda algicola sp. nov., isolated from a marine red alga Rhodosorus marinus.</title>
        <authorList>
            <person name="Jeong S.E."/>
            <person name="Jeon S.H."/>
            <person name="Chun B.H."/>
            <person name="Kim D.W."/>
            <person name="Jeon C.O."/>
        </authorList>
    </citation>
    <scope>NUCLEOTIDE SEQUENCE [LARGE SCALE GENOMIC DNA]</scope>
    <source>
        <strain evidence="2 3">JCM 31718</strain>
    </source>
</reference>
<evidence type="ECO:0000256" key="1">
    <source>
        <dbReference type="SAM" id="Phobius"/>
    </source>
</evidence>
<evidence type="ECO:0008006" key="4">
    <source>
        <dbReference type="Google" id="ProtNLM"/>
    </source>
</evidence>
<keyword evidence="1" id="KW-1133">Transmembrane helix</keyword>
<sequence length="242" mass="26851">MARVLGLGFWITAAAIVVLLLSAFINAISASIAVIFGLEIGADVDLAPRWLAVLAWAILITPFLPPVRKWLWRLPLVGGFLRTHVFEDLDGHWDVEVESNWPTISALLKASSDMAAGPFDPVNAPETIPEPALTKFDATIKIGWEKAEATFHPNDTTPLRQSRTVVFELIRKCTDYPARVFWGFRQFNASVEATDEDNFLGAAMLDVVSADELSGVYWNNRSWRKGLNAAGRITMRRKQEAG</sequence>
<dbReference type="OrthoDB" id="8453584at2"/>
<organism evidence="2 3">
    <name type="scientific">Marinicauda algicola</name>
    <dbReference type="NCBI Taxonomy" id="2029849"/>
    <lineage>
        <taxon>Bacteria</taxon>
        <taxon>Pseudomonadati</taxon>
        <taxon>Pseudomonadota</taxon>
        <taxon>Alphaproteobacteria</taxon>
        <taxon>Maricaulales</taxon>
        <taxon>Maricaulaceae</taxon>
        <taxon>Marinicauda</taxon>
    </lineage>
</organism>
<protein>
    <recommendedName>
        <fullName evidence="4">SMODS-associating 2TM beta-strand rich effector domain-containing protein</fullName>
    </recommendedName>
</protein>
<keyword evidence="3" id="KW-1185">Reference proteome</keyword>
<dbReference type="EMBL" id="SRXW01000001">
    <property type="protein sequence ID" value="TGY90064.1"/>
    <property type="molecule type" value="Genomic_DNA"/>
</dbReference>
<evidence type="ECO:0000313" key="2">
    <source>
        <dbReference type="EMBL" id="TGY90064.1"/>
    </source>
</evidence>
<keyword evidence="1" id="KW-0812">Transmembrane</keyword>